<evidence type="ECO:0000313" key="1">
    <source>
        <dbReference type="EMBL" id="XBS22644.1"/>
    </source>
</evidence>
<dbReference type="RefSeq" id="WP_349432783.1">
    <property type="nucleotide sequence ID" value="NZ_CP157744.1"/>
</dbReference>
<dbReference type="KEGG" id="mech:Q9L42_020235"/>
<sequence length="87" mass="9832">MTDQTNQPSIDKIPEGPLCYSFEPDPHNEGKTIIVHCPFLEKREVQPENLSGYCHFLNDGNNEEDSKLLIYNGLKECCVNCVESSQS</sequence>
<protein>
    <submittedName>
        <fullName evidence="1">Uncharacterized protein</fullName>
    </submittedName>
</protein>
<evidence type="ECO:0000313" key="2">
    <source>
        <dbReference type="Proteomes" id="UP001225378"/>
    </source>
</evidence>
<name>A0AAU7P061_9GAMM</name>
<dbReference type="EMBL" id="CP157744">
    <property type="protein sequence ID" value="XBS22644.1"/>
    <property type="molecule type" value="Genomic_DNA"/>
</dbReference>
<accession>A0AAU7P061</accession>
<proteinExistence type="predicted"/>
<keyword evidence="2" id="KW-1185">Reference proteome</keyword>
<reference evidence="1 2" key="1">
    <citation type="journal article" date="2024" name="Microbiology">
        <title>Methylomarinum rosea sp. nov., a novel halophilic methanotrophic bacterium from the hypersaline Lake Elton.</title>
        <authorList>
            <person name="Suleimanov R.Z."/>
            <person name="Oshkin I.Y."/>
            <person name="Danilova O.V."/>
            <person name="Suzina N.E."/>
            <person name="Dedysh S.N."/>
        </authorList>
    </citation>
    <scope>NUCLEOTIDE SEQUENCE [LARGE SCALE GENOMIC DNA]</scope>
    <source>
        <strain evidence="1 2">Ch1-1</strain>
        <plasmid evidence="2">unnamed2</plasmid>
    </source>
</reference>
<geneLocation type="plasmid" evidence="1 2">
    <name>unnamed2</name>
</geneLocation>
<organism evidence="1 2">
    <name type="scientific">Methylomarinum roseum</name>
    <dbReference type="NCBI Taxonomy" id="3067653"/>
    <lineage>
        <taxon>Bacteria</taxon>
        <taxon>Pseudomonadati</taxon>
        <taxon>Pseudomonadota</taxon>
        <taxon>Gammaproteobacteria</taxon>
        <taxon>Methylococcales</taxon>
        <taxon>Methylococcaceae</taxon>
        <taxon>Methylomarinum</taxon>
    </lineage>
</organism>
<gene>
    <name evidence="1" type="ORF">Q9L42_020235</name>
</gene>
<dbReference type="AlphaFoldDB" id="A0AAU7P061"/>
<dbReference type="Proteomes" id="UP001225378">
    <property type="component" value="Plasmid unnamed2"/>
</dbReference>
<keyword evidence="1" id="KW-0614">Plasmid</keyword>